<evidence type="ECO:0000313" key="5">
    <source>
        <dbReference type="Proteomes" id="UP000002630"/>
    </source>
</evidence>
<evidence type="ECO:0000256" key="1">
    <source>
        <dbReference type="ARBA" id="ARBA00006110"/>
    </source>
</evidence>
<proteinExistence type="inferred from homology"/>
<dbReference type="GO" id="GO:0032545">
    <property type="term" value="C:CURI complex"/>
    <property type="evidence" value="ECO:0007669"/>
    <property type="project" value="TreeGrafter"/>
</dbReference>
<feature type="domain" description="Ribosomal RNA-processing protein 7 C-terminal" evidence="3">
    <location>
        <begin position="205"/>
        <end position="329"/>
    </location>
</feature>
<dbReference type="InterPro" id="IPR040446">
    <property type="entry name" value="RRP7"/>
</dbReference>
<dbReference type="EMBL" id="FN648874">
    <property type="protein sequence ID" value="CBJ27309.1"/>
    <property type="molecule type" value="Genomic_DNA"/>
</dbReference>
<comment type="similarity">
    <text evidence="1">Belongs to the RRP7 family.</text>
</comment>
<dbReference type="OMA" id="ENGDETC"/>
<dbReference type="eggNOG" id="KOG4008">
    <property type="taxonomic scope" value="Eukaryota"/>
</dbReference>
<feature type="compositionally biased region" description="Acidic residues" evidence="2">
    <location>
        <begin position="175"/>
        <end position="191"/>
    </location>
</feature>
<dbReference type="AlphaFoldDB" id="D7G5I6"/>
<organism evidence="4 5">
    <name type="scientific">Ectocarpus siliculosus</name>
    <name type="common">Brown alga</name>
    <name type="synonym">Conferva siliculosa</name>
    <dbReference type="NCBI Taxonomy" id="2880"/>
    <lineage>
        <taxon>Eukaryota</taxon>
        <taxon>Sar</taxon>
        <taxon>Stramenopiles</taxon>
        <taxon>Ochrophyta</taxon>
        <taxon>PX clade</taxon>
        <taxon>Phaeophyceae</taxon>
        <taxon>Ectocarpales</taxon>
        <taxon>Ectocarpaceae</taxon>
        <taxon>Ectocarpus</taxon>
    </lineage>
</organism>
<evidence type="ECO:0000259" key="3">
    <source>
        <dbReference type="Pfam" id="PF12923"/>
    </source>
</evidence>
<dbReference type="GO" id="GO:0006364">
    <property type="term" value="P:rRNA processing"/>
    <property type="evidence" value="ECO:0007669"/>
    <property type="project" value="TreeGrafter"/>
</dbReference>
<dbReference type="CDD" id="cd12950">
    <property type="entry name" value="RRP7_Rrp7p"/>
    <property type="match status" value="1"/>
</dbReference>
<dbReference type="InterPro" id="IPR012677">
    <property type="entry name" value="Nucleotide-bd_a/b_plait_sf"/>
</dbReference>
<evidence type="ECO:0000256" key="2">
    <source>
        <dbReference type="SAM" id="MobiDB-lite"/>
    </source>
</evidence>
<dbReference type="STRING" id="2880.D7G5I6"/>
<dbReference type="EMBL" id="FN649746">
    <property type="protein sequence ID" value="CBJ27309.1"/>
    <property type="molecule type" value="Genomic_DNA"/>
</dbReference>
<dbReference type="InterPro" id="IPR024326">
    <property type="entry name" value="RRP7_C"/>
</dbReference>
<dbReference type="Gene3D" id="3.30.70.330">
    <property type="match status" value="1"/>
</dbReference>
<dbReference type="OrthoDB" id="194319at2759"/>
<evidence type="ECO:0000313" key="4">
    <source>
        <dbReference type="EMBL" id="CBJ27309.1"/>
    </source>
</evidence>
<sequence length="329" mass="35273">MALVAKGYRVVPQALADAGAGTSRGFRHLHLKEHKGLFKAAVSAAGGEGGRETTAASARGTTLFVGNVDDQGGRLCRKTIEARLRRALSPCGKILHVQVSAAASAATGGGVGDARGTTVTGRKHTGAARFAHVCFSSTKGVQRALALEQLPSGASTASATGGGEGGADTKAPTRDDEEEDPEEELRDENGDETCGYAALIQRHRRKFPPRKALQEEVDATMLRFEEEESAEIAQRKAMLENPEGDDGFVTVTYKRKRGRNSGGGTGNPPDGVVAGGAKKKRKGAGELSDFYRFQMRETRREQLATLRSKFEQDKARVAKMKEQRKFRPF</sequence>
<feature type="region of interest" description="Disordered" evidence="2">
    <location>
        <begin position="256"/>
        <end position="283"/>
    </location>
</feature>
<protein>
    <recommendedName>
        <fullName evidence="3">Ribosomal RNA-processing protein 7 C-terminal domain-containing protein</fullName>
    </recommendedName>
</protein>
<dbReference type="PANTHER" id="PTHR13191">
    <property type="entry name" value="RIBOSOMAL RNA PROCESSING PROTEIN 7-RELATED"/>
    <property type="match status" value="1"/>
</dbReference>
<dbReference type="InParanoid" id="D7G5I6"/>
<feature type="region of interest" description="Disordered" evidence="2">
    <location>
        <begin position="152"/>
        <end position="192"/>
    </location>
</feature>
<dbReference type="GO" id="GO:0000028">
    <property type="term" value="P:ribosomal small subunit assembly"/>
    <property type="evidence" value="ECO:0007669"/>
    <property type="project" value="TreeGrafter"/>
</dbReference>
<dbReference type="PANTHER" id="PTHR13191:SF0">
    <property type="entry name" value="RIBOSOMAL RNA-PROCESSING PROTEIN 7 HOMOLOG A-RELATED"/>
    <property type="match status" value="1"/>
</dbReference>
<accession>D7G5I6</accession>
<name>D7G5I6_ECTSI</name>
<keyword evidence="5" id="KW-1185">Reference proteome</keyword>
<reference evidence="4 5" key="1">
    <citation type="journal article" date="2010" name="Nature">
        <title>The Ectocarpus genome and the independent evolution of multicellularity in brown algae.</title>
        <authorList>
            <person name="Cock J.M."/>
            <person name="Sterck L."/>
            <person name="Rouze P."/>
            <person name="Scornet D."/>
            <person name="Allen A.E."/>
            <person name="Amoutzias G."/>
            <person name="Anthouard V."/>
            <person name="Artiguenave F."/>
            <person name="Aury J.M."/>
            <person name="Badger J.H."/>
            <person name="Beszteri B."/>
            <person name="Billiau K."/>
            <person name="Bonnet E."/>
            <person name="Bothwell J.H."/>
            <person name="Bowler C."/>
            <person name="Boyen C."/>
            <person name="Brownlee C."/>
            <person name="Carrano C.J."/>
            <person name="Charrier B."/>
            <person name="Cho G.Y."/>
            <person name="Coelho S.M."/>
            <person name="Collen J."/>
            <person name="Corre E."/>
            <person name="Da Silva C."/>
            <person name="Delage L."/>
            <person name="Delaroque N."/>
            <person name="Dittami S.M."/>
            <person name="Doulbeau S."/>
            <person name="Elias M."/>
            <person name="Farnham G."/>
            <person name="Gachon C.M."/>
            <person name="Gschloessl B."/>
            <person name="Heesch S."/>
            <person name="Jabbari K."/>
            <person name="Jubin C."/>
            <person name="Kawai H."/>
            <person name="Kimura K."/>
            <person name="Kloareg B."/>
            <person name="Kupper F.C."/>
            <person name="Lang D."/>
            <person name="Le Bail A."/>
            <person name="Leblanc C."/>
            <person name="Lerouge P."/>
            <person name="Lohr M."/>
            <person name="Lopez P.J."/>
            <person name="Martens C."/>
            <person name="Maumus F."/>
            <person name="Michel G."/>
            <person name="Miranda-Saavedra D."/>
            <person name="Morales J."/>
            <person name="Moreau H."/>
            <person name="Motomura T."/>
            <person name="Nagasato C."/>
            <person name="Napoli C.A."/>
            <person name="Nelson D.R."/>
            <person name="Nyvall-Collen P."/>
            <person name="Peters A.F."/>
            <person name="Pommier C."/>
            <person name="Potin P."/>
            <person name="Poulain J."/>
            <person name="Quesneville H."/>
            <person name="Read B."/>
            <person name="Rensing S.A."/>
            <person name="Ritter A."/>
            <person name="Rousvoal S."/>
            <person name="Samanta M."/>
            <person name="Samson G."/>
            <person name="Schroeder D.C."/>
            <person name="Segurens B."/>
            <person name="Strittmatter M."/>
            <person name="Tonon T."/>
            <person name="Tregear J.W."/>
            <person name="Valentin K."/>
            <person name="von Dassow P."/>
            <person name="Yamagishi T."/>
            <person name="Van de Peer Y."/>
            <person name="Wincker P."/>
        </authorList>
    </citation>
    <scope>NUCLEOTIDE SEQUENCE [LARGE SCALE GENOMIC DNA]</scope>
    <source>
        <strain evidence="5">Ec32 / CCAP1310/4</strain>
    </source>
</reference>
<dbReference type="Gene3D" id="6.10.250.1770">
    <property type="match status" value="1"/>
</dbReference>
<gene>
    <name evidence="4" type="ORF">Esi_0065_0084</name>
</gene>
<dbReference type="Pfam" id="PF12923">
    <property type="entry name" value="RRP7"/>
    <property type="match status" value="1"/>
</dbReference>
<dbReference type="Proteomes" id="UP000002630">
    <property type="component" value="Linkage Group LG21"/>
</dbReference>
<dbReference type="GO" id="GO:0034456">
    <property type="term" value="C:UTP-C complex"/>
    <property type="evidence" value="ECO:0007669"/>
    <property type="project" value="TreeGrafter"/>
</dbReference>